<proteinExistence type="predicted"/>
<protein>
    <recommendedName>
        <fullName evidence="3">General stress protein 17M-like domain-containing protein</fullName>
    </recommendedName>
</protein>
<dbReference type="KEGG" id="hbs:IPV69_07430"/>
<dbReference type="AlphaFoldDB" id="A0A7M2X165"/>
<evidence type="ECO:0000313" key="1">
    <source>
        <dbReference type="EMBL" id="QOV91182.1"/>
    </source>
</evidence>
<organism evidence="1 2">
    <name type="scientific">Humisphaera borealis</name>
    <dbReference type="NCBI Taxonomy" id="2807512"/>
    <lineage>
        <taxon>Bacteria</taxon>
        <taxon>Pseudomonadati</taxon>
        <taxon>Planctomycetota</taxon>
        <taxon>Phycisphaerae</taxon>
        <taxon>Tepidisphaerales</taxon>
        <taxon>Tepidisphaeraceae</taxon>
        <taxon>Humisphaera</taxon>
    </lineage>
</organism>
<evidence type="ECO:0008006" key="3">
    <source>
        <dbReference type="Google" id="ProtNLM"/>
    </source>
</evidence>
<evidence type="ECO:0000313" key="2">
    <source>
        <dbReference type="Proteomes" id="UP000593765"/>
    </source>
</evidence>
<reference evidence="1 2" key="1">
    <citation type="submission" date="2020-10" db="EMBL/GenBank/DDBJ databases">
        <title>Wide distribution of Phycisphaera-like planctomycetes from WD2101 soil group in peatlands and genome analysis of the first cultivated representative.</title>
        <authorList>
            <person name="Dedysh S.N."/>
            <person name="Beletsky A.V."/>
            <person name="Ivanova A."/>
            <person name="Kulichevskaya I.S."/>
            <person name="Suzina N.E."/>
            <person name="Philippov D.A."/>
            <person name="Rakitin A.L."/>
            <person name="Mardanov A.V."/>
            <person name="Ravin N.V."/>
        </authorList>
    </citation>
    <scope>NUCLEOTIDE SEQUENCE [LARGE SCALE GENOMIC DNA]</scope>
    <source>
        <strain evidence="1 2">M1803</strain>
    </source>
</reference>
<gene>
    <name evidence="1" type="ORF">IPV69_07430</name>
</gene>
<name>A0A7M2X165_9BACT</name>
<dbReference type="Proteomes" id="UP000593765">
    <property type="component" value="Chromosome"/>
</dbReference>
<keyword evidence="2" id="KW-1185">Reference proteome</keyword>
<sequence length="140" mass="15551">MNTYTELGQSGEFLDYPTNKVIGVFANWEQAQAAIARLTADGFTREQIGVLAGSKGARRLDASGEAHGILAQLSRFFSNFADLDAKHVARHEQELEAGHVLVAADGEDEARRERARQVLKDEGGYFINYYGKWFVENLEA</sequence>
<accession>A0A7M2X165</accession>
<dbReference type="EMBL" id="CP063458">
    <property type="protein sequence ID" value="QOV91182.1"/>
    <property type="molecule type" value="Genomic_DNA"/>
</dbReference>
<dbReference type="RefSeq" id="WP_206294352.1">
    <property type="nucleotide sequence ID" value="NZ_CP063458.1"/>
</dbReference>